<dbReference type="GO" id="GO:0022857">
    <property type="term" value="F:transmembrane transporter activity"/>
    <property type="evidence" value="ECO:0007669"/>
    <property type="project" value="InterPro"/>
</dbReference>
<organism evidence="8 9">
    <name type="scientific">Lasiosphaeris hirsuta</name>
    <dbReference type="NCBI Taxonomy" id="260670"/>
    <lineage>
        <taxon>Eukaryota</taxon>
        <taxon>Fungi</taxon>
        <taxon>Dikarya</taxon>
        <taxon>Ascomycota</taxon>
        <taxon>Pezizomycotina</taxon>
        <taxon>Sordariomycetes</taxon>
        <taxon>Sordariomycetidae</taxon>
        <taxon>Sordariales</taxon>
        <taxon>Lasiosphaeriaceae</taxon>
        <taxon>Lasiosphaeris</taxon>
    </lineage>
</organism>
<keyword evidence="2" id="KW-0813">Transport</keyword>
<evidence type="ECO:0000256" key="4">
    <source>
        <dbReference type="ARBA" id="ARBA00022989"/>
    </source>
</evidence>
<sequence>MPTPTDDALEKAVVIHEKRDSGEVARPPTSDQSTIISEAEVDIGHVFDTPEQNQPPGLPFSKGRCIAIVATVTGASFLNTMSGQAVVIILPTIGRDLDIPEARVQWVVSAYSLAFGCFLLLWGRIADIYGKRKIFIWGSAWVAVTTVINPFLPNEIAFDLFRGLQGLGAAANVPTAIGILATTFPPGKAKNYAISCYGGKHQHPPAGAPLGAVFGNLIAGFIAQYTSWKWVFGVIAIMAAAITVAATAIIPPPKHTLLQEGASVKASVDWIGAFLVTAGLFALLFALTEGNVVGWSTPWVPVLIVVSLALVVLFVFWQRHLENTGTRAPIMKVSIFHSKRFSAAMAIMALFFSSFNGFLVYATYFFQNYQGLSPLDTTLRFIPTGVVGVITAAVVSQLLAVVPTYMMLAVGNLCVSVACVLFAVPIPPDTTYWAFGLPAMVLSVFGADITWPCLILFTSHSLPQEDQALGAALVNAMGQVGRAIGLAVATAIQTAAMAKERGVPVEHVGRIEEWEVASLLGLRGAEWWNAALGFGALAVVLATFRGSGIIGKVGVPKHQSTVIH</sequence>
<evidence type="ECO:0000256" key="5">
    <source>
        <dbReference type="ARBA" id="ARBA00023136"/>
    </source>
</evidence>
<feature type="transmembrane region" description="Helical" evidence="6">
    <location>
        <begin position="341"/>
        <end position="361"/>
    </location>
</feature>
<dbReference type="Gene3D" id="1.20.1250.20">
    <property type="entry name" value="MFS general substrate transporter like domains"/>
    <property type="match status" value="1"/>
</dbReference>
<feature type="transmembrane region" description="Helical" evidence="6">
    <location>
        <begin position="65"/>
        <end position="90"/>
    </location>
</feature>
<accession>A0AA40AFX5</accession>
<feature type="transmembrane region" description="Helical" evidence="6">
    <location>
        <begin position="134"/>
        <end position="152"/>
    </location>
</feature>
<feature type="domain" description="Major facilitator superfamily (MFS) profile" evidence="7">
    <location>
        <begin position="68"/>
        <end position="559"/>
    </location>
</feature>
<proteinExistence type="predicted"/>
<dbReference type="CDD" id="cd17476">
    <property type="entry name" value="MFS_Amf1_MDR_like"/>
    <property type="match status" value="1"/>
</dbReference>
<evidence type="ECO:0000256" key="6">
    <source>
        <dbReference type="SAM" id="Phobius"/>
    </source>
</evidence>
<dbReference type="PROSITE" id="PS50850">
    <property type="entry name" value="MFS"/>
    <property type="match status" value="1"/>
</dbReference>
<feature type="transmembrane region" description="Helical" evidence="6">
    <location>
        <begin position="270"/>
        <end position="287"/>
    </location>
</feature>
<dbReference type="InterPro" id="IPR020846">
    <property type="entry name" value="MFS_dom"/>
</dbReference>
<protein>
    <submittedName>
        <fullName evidence="8">Major facilitator superfamily domain-containing protein</fullName>
    </submittedName>
</protein>
<reference evidence="8" key="1">
    <citation type="submission" date="2023-06" db="EMBL/GenBank/DDBJ databases">
        <title>Genome-scale phylogeny and comparative genomics of the fungal order Sordariales.</title>
        <authorList>
            <consortium name="Lawrence Berkeley National Laboratory"/>
            <person name="Hensen N."/>
            <person name="Bonometti L."/>
            <person name="Westerberg I."/>
            <person name="Brannstrom I.O."/>
            <person name="Guillou S."/>
            <person name="Cros-Aarteil S."/>
            <person name="Calhoun S."/>
            <person name="Haridas S."/>
            <person name="Kuo A."/>
            <person name="Mondo S."/>
            <person name="Pangilinan J."/>
            <person name="Riley R."/>
            <person name="Labutti K."/>
            <person name="Andreopoulos B."/>
            <person name="Lipzen A."/>
            <person name="Chen C."/>
            <person name="Yanf M."/>
            <person name="Daum C."/>
            <person name="Ng V."/>
            <person name="Clum A."/>
            <person name="Steindorff A."/>
            <person name="Ohm R."/>
            <person name="Martin F."/>
            <person name="Silar P."/>
            <person name="Natvig D."/>
            <person name="Lalanne C."/>
            <person name="Gautier V."/>
            <person name="Ament-Velasquez S.L."/>
            <person name="Kruys A."/>
            <person name="Hutchinson M.I."/>
            <person name="Powell A.J."/>
            <person name="Barry K."/>
            <person name="Miller A.N."/>
            <person name="Grigoriev I.V."/>
            <person name="Debuchy R."/>
            <person name="Gladieux P."/>
            <person name="Thoren M.H."/>
            <person name="Johannesson H."/>
        </authorList>
    </citation>
    <scope>NUCLEOTIDE SEQUENCE</scope>
    <source>
        <strain evidence="8">SMH4607-1</strain>
    </source>
</reference>
<feature type="transmembrane region" description="Helical" evidence="6">
    <location>
        <begin position="527"/>
        <end position="544"/>
    </location>
</feature>
<name>A0AA40AFX5_9PEZI</name>
<dbReference type="SUPFAM" id="SSF103473">
    <property type="entry name" value="MFS general substrate transporter"/>
    <property type="match status" value="1"/>
</dbReference>
<keyword evidence="5 6" id="KW-0472">Membrane</keyword>
<keyword evidence="9" id="KW-1185">Reference proteome</keyword>
<dbReference type="AlphaFoldDB" id="A0AA40AFX5"/>
<dbReference type="Pfam" id="PF07690">
    <property type="entry name" value="MFS_1"/>
    <property type="match status" value="1"/>
</dbReference>
<feature type="transmembrane region" description="Helical" evidence="6">
    <location>
        <begin position="230"/>
        <end position="250"/>
    </location>
</feature>
<keyword evidence="3 6" id="KW-0812">Transmembrane</keyword>
<feature type="transmembrane region" description="Helical" evidence="6">
    <location>
        <begin position="408"/>
        <end position="426"/>
    </location>
</feature>
<feature type="transmembrane region" description="Helical" evidence="6">
    <location>
        <begin position="102"/>
        <end position="122"/>
    </location>
</feature>
<dbReference type="InterPro" id="IPR011701">
    <property type="entry name" value="MFS"/>
</dbReference>
<evidence type="ECO:0000256" key="3">
    <source>
        <dbReference type="ARBA" id="ARBA00022692"/>
    </source>
</evidence>
<dbReference type="InterPro" id="IPR036259">
    <property type="entry name" value="MFS_trans_sf"/>
</dbReference>
<dbReference type="PANTHER" id="PTHR42718">
    <property type="entry name" value="MAJOR FACILITATOR SUPERFAMILY MULTIDRUG TRANSPORTER MFSC"/>
    <property type="match status" value="1"/>
</dbReference>
<feature type="transmembrane region" description="Helical" evidence="6">
    <location>
        <begin position="381"/>
        <end position="401"/>
    </location>
</feature>
<comment type="subcellular location">
    <subcellularLocation>
        <location evidence="1">Membrane</location>
        <topology evidence="1">Multi-pass membrane protein</topology>
    </subcellularLocation>
</comment>
<keyword evidence="4 6" id="KW-1133">Transmembrane helix</keyword>
<evidence type="ECO:0000313" key="8">
    <source>
        <dbReference type="EMBL" id="KAK0715107.1"/>
    </source>
</evidence>
<evidence type="ECO:0000256" key="1">
    <source>
        <dbReference type="ARBA" id="ARBA00004141"/>
    </source>
</evidence>
<comment type="caution">
    <text evidence="8">The sequence shown here is derived from an EMBL/GenBank/DDBJ whole genome shotgun (WGS) entry which is preliminary data.</text>
</comment>
<feature type="transmembrane region" description="Helical" evidence="6">
    <location>
        <begin position="432"/>
        <end position="457"/>
    </location>
</feature>
<dbReference type="GO" id="GO:0016020">
    <property type="term" value="C:membrane"/>
    <property type="evidence" value="ECO:0007669"/>
    <property type="project" value="UniProtKB-SubCell"/>
</dbReference>
<feature type="transmembrane region" description="Helical" evidence="6">
    <location>
        <begin position="206"/>
        <end position="224"/>
    </location>
</feature>
<dbReference type="Proteomes" id="UP001172102">
    <property type="component" value="Unassembled WGS sequence"/>
</dbReference>
<dbReference type="Gene3D" id="1.20.1720.10">
    <property type="entry name" value="Multidrug resistance protein D"/>
    <property type="match status" value="1"/>
</dbReference>
<evidence type="ECO:0000259" key="7">
    <source>
        <dbReference type="PROSITE" id="PS50850"/>
    </source>
</evidence>
<evidence type="ECO:0000256" key="2">
    <source>
        <dbReference type="ARBA" id="ARBA00022448"/>
    </source>
</evidence>
<feature type="transmembrane region" description="Helical" evidence="6">
    <location>
        <begin position="299"/>
        <end position="317"/>
    </location>
</feature>
<evidence type="ECO:0000313" key="9">
    <source>
        <dbReference type="Proteomes" id="UP001172102"/>
    </source>
</evidence>
<gene>
    <name evidence="8" type="ORF">B0H67DRAFT_553699</name>
</gene>
<dbReference type="PANTHER" id="PTHR42718:SF9">
    <property type="entry name" value="MAJOR FACILITATOR SUPERFAMILY MULTIDRUG TRANSPORTER MFSC"/>
    <property type="match status" value="1"/>
</dbReference>
<dbReference type="EMBL" id="JAUKUA010000004">
    <property type="protein sequence ID" value="KAK0715107.1"/>
    <property type="molecule type" value="Genomic_DNA"/>
</dbReference>